<evidence type="ECO:0000313" key="3">
    <source>
        <dbReference type="Proteomes" id="UP001295684"/>
    </source>
</evidence>
<reference evidence="2" key="1">
    <citation type="submission" date="2023-07" db="EMBL/GenBank/DDBJ databases">
        <authorList>
            <consortium name="AG Swart"/>
            <person name="Singh M."/>
            <person name="Singh A."/>
            <person name="Seah K."/>
            <person name="Emmerich C."/>
        </authorList>
    </citation>
    <scope>NUCLEOTIDE SEQUENCE</scope>
    <source>
        <strain evidence="2">DP1</strain>
    </source>
</reference>
<proteinExistence type="predicted"/>
<protein>
    <submittedName>
        <fullName evidence="2">Uncharacterized protein</fullName>
    </submittedName>
</protein>
<name>A0AAD2D1Z5_EUPCR</name>
<evidence type="ECO:0000256" key="1">
    <source>
        <dbReference type="SAM" id="MobiDB-lite"/>
    </source>
</evidence>
<dbReference type="Proteomes" id="UP001295684">
    <property type="component" value="Unassembled WGS sequence"/>
</dbReference>
<comment type="caution">
    <text evidence="2">The sequence shown here is derived from an EMBL/GenBank/DDBJ whole genome shotgun (WGS) entry which is preliminary data.</text>
</comment>
<dbReference type="EMBL" id="CAMPGE010018666">
    <property type="protein sequence ID" value="CAI2377062.1"/>
    <property type="molecule type" value="Genomic_DNA"/>
</dbReference>
<gene>
    <name evidence="2" type="ORF">ECRASSUSDP1_LOCUS18443</name>
</gene>
<accession>A0AAD2D1Z5</accession>
<feature type="compositionally biased region" description="Basic and acidic residues" evidence="1">
    <location>
        <begin position="1"/>
        <end position="10"/>
    </location>
</feature>
<feature type="region of interest" description="Disordered" evidence="1">
    <location>
        <begin position="1"/>
        <end position="21"/>
    </location>
</feature>
<evidence type="ECO:0000313" key="2">
    <source>
        <dbReference type="EMBL" id="CAI2377062.1"/>
    </source>
</evidence>
<keyword evidence="3" id="KW-1185">Reference proteome</keyword>
<sequence>MGADTSHEEVQPSAEAAVDKETKEQKARFYRKQLAQIVEEVVDRTGGRRVSVIGEEASVCDFNFKKLIFTYSWEEKFKITWEILEEKYVDPEGNKLFPLYYALNTQLKMQSMINFAFMNKSSHLILKMIEEHPQEMISYISKNKEWSMLHDLASIKTKFSSDDKKLAKWVIQNIGEFNKNSFKQTFLETAISNLSPNFDFLAKVAWINRNKILIVRALKRTSLRENLFRNVIKHCYEEKLISTYYYKIAKSNKHIYEKNGSKGPKKFHYTEFLLETHTQF</sequence>
<dbReference type="AlphaFoldDB" id="A0AAD2D1Z5"/>
<organism evidence="2 3">
    <name type="scientific">Euplotes crassus</name>
    <dbReference type="NCBI Taxonomy" id="5936"/>
    <lineage>
        <taxon>Eukaryota</taxon>
        <taxon>Sar</taxon>
        <taxon>Alveolata</taxon>
        <taxon>Ciliophora</taxon>
        <taxon>Intramacronucleata</taxon>
        <taxon>Spirotrichea</taxon>
        <taxon>Hypotrichia</taxon>
        <taxon>Euplotida</taxon>
        <taxon>Euplotidae</taxon>
        <taxon>Moneuplotes</taxon>
    </lineage>
</organism>